<sequence length="534" mass="58417">MALRSLGFVLSVGILVPCVSGSSFVACADDSFESTCEQIGDRIDIENVTVVTTEYVPAGGNISVADIPTVCGDNLASQVPVDLCRVYMNVSTTDRSGIRLEAWFPRDYNGRFLSTGNGGLGGCISYSDIAYATKFGFASVGANNGHDGDTGQYFLGNSDVLEDYAYRSVHTGVVVGKQLTDLFYEQGFNKSYYLGCSTGGRQGLKSVQDYPDDFDGVIAGAPAINLINLISWGAYAAYLTGPPNSTTFLSTEEWLAVGQEVMRQCDGIDGVVDGIIEDPDLCRPVVETLLCNQTSTSDSLCLTSDQVETVNAIYTDWTVDDVLHYPRLNPGAELLASFVYFSGSMFQYPSDWYRYVVFNDSDWDTTTWTPEDAKLALAQNPFNVQTFNGDLSAFKARGGKLLSYHGTSDGIISSDDSKLYYRHVAREMNLSPSDLDEFYRFFGISGLGHCSGGDGATYIGQSLQGYVDSVPENNLLLDIVDWVENGIAPEYLRGAKVADDGETVEYFRKHCRYPKRNRYVGPGEYTDEDAWQCV</sequence>
<keyword evidence="8" id="KW-1015">Disulfide bond</keyword>
<evidence type="ECO:0000256" key="4">
    <source>
        <dbReference type="ARBA" id="ARBA00022723"/>
    </source>
</evidence>
<evidence type="ECO:0000256" key="8">
    <source>
        <dbReference type="ARBA" id="ARBA00023157"/>
    </source>
</evidence>
<dbReference type="Proteomes" id="UP000233524">
    <property type="component" value="Unassembled WGS sequence"/>
</dbReference>
<organism evidence="11 12">
    <name type="scientific">Lomentospora prolificans</name>
    <dbReference type="NCBI Taxonomy" id="41688"/>
    <lineage>
        <taxon>Eukaryota</taxon>
        <taxon>Fungi</taxon>
        <taxon>Dikarya</taxon>
        <taxon>Ascomycota</taxon>
        <taxon>Pezizomycotina</taxon>
        <taxon>Sordariomycetes</taxon>
        <taxon>Hypocreomycetidae</taxon>
        <taxon>Microascales</taxon>
        <taxon>Microascaceae</taxon>
        <taxon>Lomentospora</taxon>
    </lineage>
</organism>
<comment type="caution">
    <text evidence="11">The sequence shown here is derived from an EMBL/GenBank/DDBJ whole genome shotgun (WGS) entry which is preliminary data.</text>
</comment>
<evidence type="ECO:0000256" key="3">
    <source>
        <dbReference type="ARBA" id="ARBA00022651"/>
    </source>
</evidence>
<dbReference type="PANTHER" id="PTHR33938:SF15">
    <property type="entry name" value="FERULOYL ESTERASE B-RELATED"/>
    <property type="match status" value="1"/>
</dbReference>
<dbReference type="AlphaFoldDB" id="A0A2N3MYY8"/>
<evidence type="ECO:0000256" key="10">
    <source>
        <dbReference type="RuleBase" id="RU361238"/>
    </source>
</evidence>
<reference evidence="11 12" key="1">
    <citation type="journal article" date="2017" name="G3 (Bethesda)">
        <title>First Draft Genome Sequence of the Pathogenic Fungus Lomentospora prolificans (Formerly Scedosporium prolificans).</title>
        <authorList>
            <person name="Luo R."/>
            <person name="Zimin A."/>
            <person name="Workman R."/>
            <person name="Fan Y."/>
            <person name="Pertea G."/>
            <person name="Grossman N."/>
            <person name="Wear M.P."/>
            <person name="Jia B."/>
            <person name="Miller H."/>
            <person name="Casadevall A."/>
            <person name="Timp W."/>
            <person name="Zhang S.X."/>
            <person name="Salzberg S.L."/>
        </authorList>
    </citation>
    <scope>NUCLEOTIDE SEQUENCE [LARGE SCALE GENOMIC DNA]</scope>
    <source>
        <strain evidence="11 12">JHH-5317</strain>
    </source>
</reference>
<keyword evidence="2" id="KW-0719">Serine esterase</keyword>
<evidence type="ECO:0000256" key="9">
    <source>
        <dbReference type="ARBA" id="ARBA00034075"/>
    </source>
</evidence>
<evidence type="ECO:0000256" key="1">
    <source>
        <dbReference type="ARBA" id="ARBA00006249"/>
    </source>
</evidence>
<feature type="chain" id="PRO_5014491070" description="Carboxylic ester hydrolase" evidence="10">
    <location>
        <begin position="22"/>
        <end position="534"/>
    </location>
</feature>
<dbReference type="EMBL" id="NLAX01001623">
    <property type="protein sequence ID" value="PKS05396.1"/>
    <property type="molecule type" value="Genomic_DNA"/>
</dbReference>
<protein>
    <recommendedName>
        <fullName evidence="10">Carboxylic ester hydrolase</fullName>
        <ecNumber evidence="10">3.1.1.-</ecNumber>
    </recommendedName>
</protein>
<dbReference type="VEuPathDB" id="FungiDB:jhhlp_008772"/>
<name>A0A2N3MYY8_9PEZI</name>
<evidence type="ECO:0000256" key="2">
    <source>
        <dbReference type="ARBA" id="ARBA00022487"/>
    </source>
</evidence>
<evidence type="ECO:0000256" key="5">
    <source>
        <dbReference type="ARBA" id="ARBA00022729"/>
    </source>
</evidence>
<evidence type="ECO:0000256" key="6">
    <source>
        <dbReference type="ARBA" id="ARBA00022801"/>
    </source>
</evidence>
<dbReference type="InterPro" id="IPR029058">
    <property type="entry name" value="AB_hydrolase_fold"/>
</dbReference>
<feature type="signal peptide" evidence="10">
    <location>
        <begin position="1"/>
        <end position="21"/>
    </location>
</feature>
<keyword evidence="4" id="KW-0479">Metal-binding</keyword>
<evidence type="ECO:0000313" key="11">
    <source>
        <dbReference type="EMBL" id="PKS05396.1"/>
    </source>
</evidence>
<keyword evidence="5 10" id="KW-0732">Signal</keyword>
<keyword evidence="7" id="KW-0106">Calcium</keyword>
<evidence type="ECO:0000256" key="7">
    <source>
        <dbReference type="ARBA" id="ARBA00022837"/>
    </source>
</evidence>
<evidence type="ECO:0000313" key="12">
    <source>
        <dbReference type="Proteomes" id="UP000233524"/>
    </source>
</evidence>
<dbReference type="PANTHER" id="PTHR33938">
    <property type="entry name" value="FERULOYL ESTERASE B-RELATED"/>
    <property type="match status" value="1"/>
</dbReference>
<dbReference type="OrthoDB" id="3039123at2759"/>
<dbReference type="PROSITE" id="PS51257">
    <property type="entry name" value="PROKAR_LIPOPROTEIN"/>
    <property type="match status" value="1"/>
</dbReference>
<dbReference type="GO" id="GO:0046872">
    <property type="term" value="F:metal ion binding"/>
    <property type="evidence" value="ECO:0007669"/>
    <property type="project" value="UniProtKB-KW"/>
</dbReference>
<keyword evidence="12" id="KW-1185">Reference proteome</keyword>
<gene>
    <name evidence="11" type="ORF">jhhlp_008772</name>
</gene>
<dbReference type="Pfam" id="PF07519">
    <property type="entry name" value="Tannase"/>
    <property type="match status" value="2"/>
</dbReference>
<dbReference type="InterPro" id="IPR011118">
    <property type="entry name" value="Tannase/feruloyl_esterase"/>
</dbReference>
<keyword evidence="3" id="KW-0624">Polysaccharide degradation</keyword>
<keyword evidence="3" id="KW-0858">Xylan degradation</keyword>
<dbReference type="EC" id="3.1.1.-" evidence="10"/>
<proteinExistence type="inferred from homology"/>
<dbReference type="InParanoid" id="A0A2N3MYY8"/>
<comment type="catalytic activity">
    <reaction evidence="9">
        <text>feruloyl-polysaccharide + H2O = ferulate + polysaccharide.</text>
        <dbReference type="EC" id="3.1.1.73"/>
    </reaction>
</comment>
<accession>A0A2N3MYY8</accession>
<dbReference type="GO" id="GO:0045493">
    <property type="term" value="P:xylan catabolic process"/>
    <property type="evidence" value="ECO:0007669"/>
    <property type="project" value="UniProtKB-KW"/>
</dbReference>
<dbReference type="SUPFAM" id="SSF53474">
    <property type="entry name" value="alpha/beta-Hydrolases"/>
    <property type="match status" value="1"/>
</dbReference>
<dbReference type="GO" id="GO:0030600">
    <property type="term" value="F:feruloyl esterase activity"/>
    <property type="evidence" value="ECO:0007669"/>
    <property type="project" value="UniProtKB-EC"/>
</dbReference>
<keyword evidence="6 10" id="KW-0378">Hydrolase</keyword>
<comment type="similarity">
    <text evidence="1 10">Belongs to the tannase family.</text>
</comment>
<keyword evidence="3" id="KW-0119">Carbohydrate metabolism</keyword>